<dbReference type="EC" id="1.7.1.1" evidence="7"/>
<evidence type="ECO:0000313" key="7">
    <source>
        <dbReference type="EMBL" id="ADB18059.1"/>
    </source>
</evidence>
<proteinExistence type="predicted"/>
<accession>D2QXY2</accession>
<dbReference type="InterPro" id="IPR036374">
    <property type="entry name" value="OxRdtase_Mopterin-bd_sf"/>
</dbReference>
<dbReference type="EMBL" id="CP001848">
    <property type="protein sequence ID" value="ADB18059.1"/>
    <property type="molecule type" value="Genomic_DNA"/>
</dbReference>
<dbReference type="OrthoDB" id="9778777at2"/>
<dbReference type="InterPro" id="IPR005066">
    <property type="entry name" value="MoCF_OxRdtse_dimer"/>
</dbReference>
<dbReference type="PROSITE" id="PS51318">
    <property type="entry name" value="TAT"/>
    <property type="match status" value="1"/>
</dbReference>
<keyword evidence="4 7" id="KW-0560">Oxidoreductase</keyword>
<dbReference type="SUPFAM" id="SSF81296">
    <property type="entry name" value="E set domains"/>
    <property type="match status" value="1"/>
</dbReference>
<dbReference type="GO" id="GO:0006790">
    <property type="term" value="P:sulfur compound metabolic process"/>
    <property type="evidence" value="ECO:0007669"/>
    <property type="project" value="TreeGrafter"/>
</dbReference>
<gene>
    <name evidence="7" type="ordered locus">Psta_3395</name>
</gene>
<sequence length="422" mass="46132" precursor="true">MNRSPLNSASLNSAPLGRRSFLQTSSSLLALLSLARTSPWLLADDAKLPTADQWIPGKDPRLIVHSIKTGEIETPIALLREHAITPKSILFVRNNQLLENSLSLEPAPMAERWPVMLSGLVDQHRTITVGELAKLPQHEVTLVLQCSGNSRSRFSKTVKADGIQWTNGAIANLTFRGPKLADVLAHLGVKLSSEVRFVAAEGKEGPVAEGKPDFEHSLPLEVVLERTIIALEMNGESLAIAHGGPARLITPGYYATMNVKWLSALRFEARESDNYHHVGRYRTPYVPLTPGSKFESTIENSEPNWDMKIKSLVFAPLEGEQLKAGPTTISGIAFNGGQAKIAAVEVSLDQGATWQRAQLEHAKSPYAWHTWKVAVDLKPGKQTIQSRAVDVLGHSQPLDGSIHWNPAGYVWNGVDEVSVDVT</sequence>
<keyword evidence="8" id="KW-1185">Reference proteome</keyword>
<comment type="cofactor">
    <cofactor evidence="1">
        <name>Mo-molybdopterin</name>
        <dbReference type="ChEBI" id="CHEBI:71302"/>
    </cofactor>
</comment>
<evidence type="ECO:0000259" key="6">
    <source>
        <dbReference type="Pfam" id="PF03404"/>
    </source>
</evidence>
<dbReference type="InterPro" id="IPR008335">
    <property type="entry name" value="Mopterin_OxRdtase_euk"/>
</dbReference>
<dbReference type="GO" id="GO:0008482">
    <property type="term" value="F:sulfite oxidase activity"/>
    <property type="evidence" value="ECO:0007669"/>
    <property type="project" value="TreeGrafter"/>
</dbReference>
<dbReference type="PANTHER" id="PTHR19372">
    <property type="entry name" value="SULFITE REDUCTASE"/>
    <property type="match status" value="1"/>
</dbReference>
<evidence type="ECO:0000256" key="4">
    <source>
        <dbReference type="ARBA" id="ARBA00023002"/>
    </source>
</evidence>
<dbReference type="InterPro" id="IPR014756">
    <property type="entry name" value="Ig_E-set"/>
</dbReference>
<evidence type="ECO:0000256" key="1">
    <source>
        <dbReference type="ARBA" id="ARBA00001924"/>
    </source>
</evidence>
<dbReference type="Gene3D" id="2.60.40.650">
    <property type="match status" value="1"/>
</dbReference>
<dbReference type="Proteomes" id="UP000001887">
    <property type="component" value="Chromosome"/>
</dbReference>
<feature type="domain" description="Moybdenum cofactor oxidoreductase dimerisation" evidence="6">
    <location>
        <begin position="304"/>
        <end position="412"/>
    </location>
</feature>
<dbReference type="Pfam" id="PF03404">
    <property type="entry name" value="Mo-co_dimer"/>
    <property type="match status" value="1"/>
</dbReference>
<reference evidence="7 8" key="1">
    <citation type="journal article" date="2009" name="Stand. Genomic Sci.">
        <title>Complete genome sequence of Pirellula staleyi type strain (ATCC 27377).</title>
        <authorList>
            <person name="Clum A."/>
            <person name="Tindall B.J."/>
            <person name="Sikorski J."/>
            <person name="Ivanova N."/>
            <person name="Mavrommatis K."/>
            <person name="Lucas S."/>
            <person name="Glavina del Rio T."/>
            <person name="Nolan M."/>
            <person name="Chen F."/>
            <person name="Tice H."/>
            <person name="Pitluck S."/>
            <person name="Cheng J.F."/>
            <person name="Chertkov O."/>
            <person name="Brettin T."/>
            <person name="Han C."/>
            <person name="Detter J.C."/>
            <person name="Kuske C."/>
            <person name="Bruce D."/>
            <person name="Goodwin L."/>
            <person name="Ovchinikova G."/>
            <person name="Pati A."/>
            <person name="Mikhailova N."/>
            <person name="Chen A."/>
            <person name="Palaniappan K."/>
            <person name="Land M."/>
            <person name="Hauser L."/>
            <person name="Chang Y.J."/>
            <person name="Jeffries C.D."/>
            <person name="Chain P."/>
            <person name="Rohde M."/>
            <person name="Goker M."/>
            <person name="Bristow J."/>
            <person name="Eisen J.A."/>
            <person name="Markowitz V."/>
            <person name="Hugenholtz P."/>
            <person name="Kyrpides N.C."/>
            <person name="Klenk H.P."/>
            <person name="Lapidus A."/>
        </authorList>
    </citation>
    <scope>NUCLEOTIDE SEQUENCE [LARGE SCALE GENOMIC DNA]</scope>
    <source>
        <strain evidence="8">ATCC 27377 / DSM 6068 / ICPB 4128</strain>
    </source>
</reference>
<keyword evidence="3" id="KW-0479">Metal-binding</keyword>
<evidence type="ECO:0000259" key="5">
    <source>
        <dbReference type="Pfam" id="PF00174"/>
    </source>
</evidence>
<dbReference type="PANTHER" id="PTHR19372:SF7">
    <property type="entry name" value="SULFITE OXIDASE, MITOCHONDRIAL"/>
    <property type="match status" value="1"/>
</dbReference>
<dbReference type="Pfam" id="PF00174">
    <property type="entry name" value="Oxidored_molyb"/>
    <property type="match status" value="1"/>
</dbReference>
<dbReference type="KEGG" id="psl:Psta_3395"/>
<dbReference type="Gene3D" id="3.90.420.10">
    <property type="entry name" value="Oxidoreductase, molybdopterin-binding domain"/>
    <property type="match status" value="1"/>
</dbReference>
<dbReference type="GO" id="GO:0020037">
    <property type="term" value="F:heme binding"/>
    <property type="evidence" value="ECO:0007669"/>
    <property type="project" value="TreeGrafter"/>
</dbReference>
<dbReference type="eggNOG" id="COG2041">
    <property type="taxonomic scope" value="Bacteria"/>
</dbReference>
<dbReference type="GO" id="GO:0030151">
    <property type="term" value="F:molybdenum ion binding"/>
    <property type="evidence" value="ECO:0007669"/>
    <property type="project" value="InterPro"/>
</dbReference>
<name>D2QXY2_PIRSD</name>
<dbReference type="InterPro" id="IPR000572">
    <property type="entry name" value="OxRdtase_Mopterin-bd_dom"/>
</dbReference>
<protein>
    <submittedName>
        <fullName evidence="7">Nitrate reductase (NADH)</fullName>
        <ecNumber evidence="7">1.7.1.1</ecNumber>
    </submittedName>
</protein>
<evidence type="ECO:0000256" key="3">
    <source>
        <dbReference type="ARBA" id="ARBA00022723"/>
    </source>
</evidence>
<dbReference type="STRING" id="530564.Psta_3395"/>
<keyword evidence="2" id="KW-0500">Molybdenum</keyword>
<dbReference type="HOGENOM" id="CLU_003827_5_5_0"/>
<dbReference type="InterPro" id="IPR006311">
    <property type="entry name" value="TAT_signal"/>
</dbReference>
<dbReference type="AlphaFoldDB" id="D2QXY2"/>
<evidence type="ECO:0000313" key="8">
    <source>
        <dbReference type="Proteomes" id="UP000001887"/>
    </source>
</evidence>
<organism evidence="7 8">
    <name type="scientific">Pirellula staleyi (strain ATCC 27377 / DSM 6068 / ICPB 4128)</name>
    <name type="common">Pirella staleyi</name>
    <dbReference type="NCBI Taxonomy" id="530564"/>
    <lineage>
        <taxon>Bacteria</taxon>
        <taxon>Pseudomonadati</taxon>
        <taxon>Planctomycetota</taxon>
        <taxon>Planctomycetia</taxon>
        <taxon>Pirellulales</taxon>
        <taxon>Pirellulaceae</taxon>
        <taxon>Pirellula</taxon>
    </lineage>
</organism>
<dbReference type="GO" id="GO:0043546">
    <property type="term" value="F:molybdopterin cofactor binding"/>
    <property type="evidence" value="ECO:0007669"/>
    <property type="project" value="TreeGrafter"/>
</dbReference>
<dbReference type="CDD" id="cd02110">
    <property type="entry name" value="SO_family_Moco_dimer"/>
    <property type="match status" value="1"/>
</dbReference>
<dbReference type="SUPFAM" id="SSF56524">
    <property type="entry name" value="Oxidoreductase molybdopterin-binding domain"/>
    <property type="match status" value="1"/>
</dbReference>
<dbReference type="GO" id="GO:0009703">
    <property type="term" value="F:nitrate reductase (NADH) activity"/>
    <property type="evidence" value="ECO:0007669"/>
    <property type="project" value="UniProtKB-EC"/>
</dbReference>
<evidence type="ECO:0000256" key="2">
    <source>
        <dbReference type="ARBA" id="ARBA00022505"/>
    </source>
</evidence>
<dbReference type="PRINTS" id="PR00407">
    <property type="entry name" value="EUMOPTERIN"/>
</dbReference>
<feature type="domain" description="Oxidoreductase molybdopterin-binding" evidence="5">
    <location>
        <begin position="109"/>
        <end position="275"/>
    </location>
</feature>